<dbReference type="CDD" id="cd06579">
    <property type="entry name" value="TM_PBP1_transp_AraH_like"/>
    <property type="match status" value="1"/>
</dbReference>
<feature type="transmembrane region" description="Helical" evidence="11">
    <location>
        <begin position="213"/>
        <end position="232"/>
    </location>
</feature>
<evidence type="ECO:0000256" key="10">
    <source>
        <dbReference type="ARBA" id="ARBA00039382"/>
    </source>
</evidence>
<comment type="subunit">
    <text evidence="2">The complex is composed of two ATP-binding proteins (LsrA), two transmembrane proteins (LsrC and LsrD) and a solute-binding protein (LsrB).</text>
</comment>
<accession>A0ABQ6CJX3</accession>
<evidence type="ECO:0000313" key="12">
    <source>
        <dbReference type="EMBL" id="GLS20190.1"/>
    </source>
</evidence>
<evidence type="ECO:0000313" key="13">
    <source>
        <dbReference type="Proteomes" id="UP001156882"/>
    </source>
</evidence>
<keyword evidence="4" id="KW-1003">Cell membrane</keyword>
<dbReference type="InterPro" id="IPR001851">
    <property type="entry name" value="ABC_transp_permease"/>
</dbReference>
<dbReference type="PANTHER" id="PTHR32196:SF29">
    <property type="entry name" value="AUTOINDUCER 2 IMPORT SYSTEM PERMEASE PROTEIN LSRC"/>
    <property type="match status" value="1"/>
</dbReference>
<name>A0ABQ6CJX3_9HYPH</name>
<keyword evidence="7 11" id="KW-1133">Transmembrane helix</keyword>
<evidence type="ECO:0000256" key="1">
    <source>
        <dbReference type="ARBA" id="ARBA00004651"/>
    </source>
</evidence>
<comment type="function">
    <text evidence="9">Part of the ABC transporter complex LsrABCD involved in autoinducer 2 (AI-2) import. Probably responsible for the translocation of the substrate across the membrane.</text>
</comment>
<gene>
    <name evidence="12" type="ORF">GCM10007874_32070</name>
</gene>
<feature type="transmembrane region" description="Helical" evidence="11">
    <location>
        <begin position="16"/>
        <end position="37"/>
    </location>
</feature>
<proteinExistence type="predicted"/>
<dbReference type="RefSeq" id="WP_284313291.1">
    <property type="nucleotide sequence ID" value="NZ_BSPC01000027.1"/>
</dbReference>
<feature type="transmembrane region" description="Helical" evidence="11">
    <location>
        <begin position="283"/>
        <end position="308"/>
    </location>
</feature>
<keyword evidence="8 11" id="KW-0472">Membrane</keyword>
<dbReference type="EMBL" id="BSPC01000027">
    <property type="protein sequence ID" value="GLS20190.1"/>
    <property type="molecule type" value="Genomic_DNA"/>
</dbReference>
<dbReference type="PANTHER" id="PTHR32196">
    <property type="entry name" value="ABC TRANSPORTER PERMEASE PROTEIN YPHD-RELATED-RELATED"/>
    <property type="match status" value="1"/>
</dbReference>
<sequence>MRTFFGRIGFNGTREILLAGACIVAILAFSAASPYFLTFDNGATVLRNSVELLLVSLGMTLLLAMGSIDVSVGMVLGLCAIVVGRLLQAGVDPVLAGAAGPVAGALLGAITASAVVLGRIPAIVGTLGLLGIYRAGIFLLLGGAWLSGLPSSLTDLLGARIFGVPVSLLLIALAYLLVWLALRRTPFGPHILAIGNAEEKARLSGVAVTRTRFATFIVSGLLCGVAASFYISNYRNVEMTIGSALPLEAVAAVVLGGTSVMGGRCSLLGTVLGVVLLRLLQNGLLLIGVPSLWQTVVTGALLLAVLGAEAAAGRLPKSFVLGASGPMSRASR</sequence>
<keyword evidence="6 11" id="KW-0812">Transmembrane</keyword>
<feature type="transmembrane region" description="Helical" evidence="11">
    <location>
        <begin position="123"/>
        <end position="149"/>
    </location>
</feature>
<keyword evidence="3" id="KW-0813">Transport</keyword>
<feature type="transmembrane region" description="Helical" evidence="11">
    <location>
        <begin position="57"/>
        <end position="83"/>
    </location>
</feature>
<evidence type="ECO:0000256" key="5">
    <source>
        <dbReference type="ARBA" id="ARBA00022519"/>
    </source>
</evidence>
<protein>
    <recommendedName>
        <fullName evidence="10">Autoinducer 2 import system permease protein LsrC</fullName>
    </recommendedName>
</protein>
<evidence type="ECO:0000256" key="7">
    <source>
        <dbReference type="ARBA" id="ARBA00022989"/>
    </source>
</evidence>
<reference evidence="13" key="1">
    <citation type="journal article" date="2019" name="Int. J. Syst. Evol. Microbiol.">
        <title>The Global Catalogue of Microorganisms (GCM) 10K type strain sequencing project: providing services to taxonomists for standard genome sequencing and annotation.</title>
        <authorList>
            <consortium name="The Broad Institute Genomics Platform"/>
            <consortium name="The Broad Institute Genome Sequencing Center for Infectious Disease"/>
            <person name="Wu L."/>
            <person name="Ma J."/>
        </authorList>
    </citation>
    <scope>NUCLEOTIDE SEQUENCE [LARGE SCALE GENOMIC DNA]</scope>
    <source>
        <strain evidence="13">NBRC 101365</strain>
    </source>
</reference>
<comment type="subcellular location">
    <subcellularLocation>
        <location evidence="1">Cell membrane</location>
        <topology evidence="1">Multi-pass membrane protein</topology>
    </subcellularLocation>
</comment>
<dbReference type="Proteomes" id="UP001156882">
    <property type="component" value="Unassembled WGS sequence"/>
</dbReference>
<evidence type="ECO:0000256" key="6">
    <source>
        <dbReference type="ARBA" id="ARBA00022692"/>
    </source>
</evidence>
<dbReference type="Pfam" id="PF02653">
    <property type="entry name" value="BPD_transp_2"/>
    <property type="match status" value="1"/>
</dbReference>
<organism evidence="12 13">
    <name type="scientific">Labrys miyagiensis</name>
    <dbReference type="NCBI Taxonomy" id="346912"/>
    <lineage>
        <taxon>Bacteria</taxon>
        <taxon>Pseudomonadati</taxon>
        <taxon>Pseudomonadota</taxon>
        <taxon>Alphaproteobacteria</taxon>
        <taxon>Hyphomicrobiales</taxon>
        <taxon>Xanthobacteraceae</taxon>
        <taxon>Labrys</taxon>
    </lineage>
</organism>
<feature type="transmembrane region" description="Helical" evidence="11">
    <location>
        <begin position="161"/>
        <end position="182"/>
    </location>
</feature>
<keyword evidence="13" id="KW-1185">Reference proteome</keyword>
<evidence type="ECO:0000256" key="4">
    <source>
        <dbReference type="ARBA" id="ARBA00022475"/>
    </source>
</evidence>
<evidence type="ECO:0000256" key="9">
    <source>
        <dbReference type="ARBA" id="ARBA00025439"/>
    </source>
</evidence>
<keyword evidence="5" id="KW-0997">Cell inner membrane</keyword>
<evidence type="ECO:0000256" key="3">
    <source>
        <dbReference type="ARBA" id="ARBA00022448"/>
    </source>
</evidence>
<feature type="transmembrane region" description="Helical" evidence="11">
    <location>
        <begin position="95"/>
        <end position="117"/>
    </location>
</feature>
<comment type="caution">
    <text evidence="12">The sequence shown here is derived from an EMBL/GenBank/DDBJ whole genome shotgun (WGS) entry which is preliminary data.</text>
</comment>
<evidence type="ECO:0000256" key="11">
    <source>
        <dbReference type="SAM" id="Phobius"/>
    </source>
</evidence>
<evidence type="ECO:0000256" key="2">
    <source>
        <dbReference type="ARBA" id="ARBA00011262"/>
    </source>
</evidence>
<evidence type="ECO:0000256" key="8">
    <source>
        <dbReference type="ARBA" id="ARBA00023136"/>
    </source>
</evidence>